<sequence>MFTSSLAPRTPEATEGSVSALIKSSSSVASSDRIKDIQCDQCK</sequence>
<reference evidence="1" key="1">
    <citation type="submission" date="2014-09" db="EMBL/GenBank/DDBJ databases">
        <authorList>
            <person name="Magalhaes I.L.F."/>
            <person name="Oliveira U."/>
            <person name="Santos F.R."/>
            <person name="Vidigal T.H.D.A."/>
            <person name="Brescovit A.D."/>
            <person name="Santos A.J."/>
        </authorList>
    </citation>
    <scope>NUCLEOTIDE SEQUENCE</scope>
    <source>
        <tissue evidence="1">Shoot tissue taken approximately 20 cm above the soil surface</tissue>
    </source>
</reference>
<dbReference type="EMBL" id="GBRH01281234">
    <property type="protein sequence ID" value="JAD16661.1"/>
    <property type="molecule type" value="Transcribed_RNA"/>
</dbReference>
<protein>
    <submittedName>
        <fullName evidence="1">Uncharacterized protein</fullName>
    </submittedName>
</protein>
<proteinExistence type="predicted"/>
<dbReference type="AlphaFoldDB" id="A0A0A9SYF2"/>
<accession>A0A0A9SYF2</accession>
<reference evidence="1" key="2">
    <citation type="journal article" date="2015" name="Data Brief">
        <title>Shoot transcriptome of the giant reed, Arundo donax.</title>
        <authorList>
            <person name="Barrero R.A."/>
            <person name="Guerrero F.D."/>
            <person name="Moolhuijzen P."/>
            <person name="Goolsby J.A."/>
            <person name="Tidwell J."/>
            <person name="Bellgard S.E."/>
            <person name="Bellgard M.I."/>
        </authorList>
    </citation>
    <scope>NUCLEOTIDE SEQUENCE</scope>
    <source>
        <tissue evidence="1">Shoot tissue taken approximately 20 cm above the soil surface</tissue>
    </source>
</reference>
<evidence type="ECO:0000313" key="1">
    <source>
        <dbReference type="EMBL" id="JAD16661.1"/>
    </source>
</evidence>
<organism evidence="1">
    <name type="scientific">Arundo donax</name>
    <name type="common">Giant reed</name>
    <name type="synonym">Donax arundinaceus</name>
    <dbReference type="NCBI Taxonomy" id="35708"/>
    <lineage>
        <taxon>Eukaryota</taxon>
        <taxon>Viridiplantae</taxon>
        <taxon>Streptophyta</taxon>
        <taxon>Embryophyta</taxon>
        <taxon>Tracheophyta</taxon>
        <taxon>Spermatophyta</taxon>
        <taxon>Magnoliopsida</taxon>
        <taxon>Liliopsida</taxon>
        <taxon>Poales</taxon>
        <taxon>Poaceae</taxon>
        <taxon>PACMAD clade</taxon>
        <taxon>Arundinoideae</taxon>
        <taxon>Arundineae</taxon>
        <taxon>Arundo</taxon>
    </lineage>
</organism>
<name>A0A0A9SYF2_ARUDO</name>